<dbReference type="AlphaFoldDB" id="A0A7S0LBX9"/>
<accession>A0A7S0LBX9</accession>
<gene>
    <name evidence="2" type="ORF">CPEL01642_LOCUS10418</name>
</gene>
<name>A0A7S0LBX9_9EUKA</name>
<feature type="compositionally biased region" description="Basic and acidic residues" evidence="1">
    <location>
        <begin position="16"/>
        <end position="35"/>
    </location>
</feature>
<feature type="region of interest" description="Disordered" evidence="1">
    <location>
        <begin position="1"/>
        <end position="47"/>
    </location>
</feature>
<organism evidence="2">
    <name type="scientific">Coccolithus braarudii</name>
    <dbReference type="NCBI Taxonomy" id="221442"/>
    <lineage>
        <taxon>Eukaryota</taxon>
        <taxon>Haptista</taxon>
        <taxon>Haptophyta</taxon>
        <taxon>Prymnesiophyceae</taxon>
        <taxon>Coccolithales</taxon>
        <taxon>Coccolithaceae</taxon>
        <taxon>Coccolithus</taxon>
    </lineage>
</organism>
<evidence type="ECO:0000256" key="1">
    <source>
        <dbReference type="SAM" id="MobiDB-lite"/>
    </source>
</evidence>
<protein>
    <submittedName>
        <fullName evidence="2">Uncharacterized protein</fullName>
    </submittedName>
</protein>
<proteinExistence type="predicted"/>
<dbReference type="EMBL" id="HBEY01021755">
    <property type="protein sequence ID" value="CAD8607083.1"/>
    <property type="molecule type" value="Transcribed_RNA"/>
</dbReference>
<reference evidence="2" key="1">
    <citation type="submission" date="2021-01" db="EMBL/GenBank/DDBJ databases">
        <authorList>
            <person name="Corre E."/>
            <person name="Pelletier E."/>
            <person name="Niang G."/>
            <person name="Scheremetjew M."/>
            <person name="Finn R."/>
            <person name="Kale V."/>
            <person name="Holt S."/>
            <person name="Cochrane G."/>
            <person name="Meng A."/>
            <person name="Brown T."/>
            <person name="Cohen L."/>
        </authorList>
    </citation>
    <scope>NUCLEOTIDE SEQUENCE</scope>
    <source>
        <strain evidence="2">PLY182g</strain>
    </source>
</reference>
<sequence length="155" mass="16903">MQPPDGGPATAAAKGLDQESKANLDRQQFHSKVDELIGQSPTTRKRRFEELERELTIHRRAFDVTNQLDELDSGGGASRTAIGSRVGAPQPEPDPDPRSWSALGDAVPLDPEVLLISILVAARMLSDAELDSWCHAVLAEEARLQMGDDWKPPKA</sequence>
<feature type="region of interest" description="Disordered" evidence="1">
    <location>
        <begin position="62"/>
        <end position="104"/>
    </location>
</feature>
<evidence type="ECO:0000313" key="2">
    <source>
        <dbReference type="EMBL" id="CAD8607083.1"/>
    </source>
</evidence>